<dbReference type="InterPro" id="IPR011992">
    <property type="entry name" value="EF-hand-dom_pair"/>
</dbReference>
<evidence type="ECO:0000313" key="2">
    <source>
        <dbReference type="Proteomes" id="UP001335648"/>
    </source>
</evidence>
<dbReference type="PANTHER" id="PTHR20875:SF2">
    <property type="entry name" value="EF-HAND CALCIUM-BINDING DOMAIN-CONTAINING PROTEIN 6"/>
    <property type="match status" value="1"/>
</dbReference>
<dbReference type="AlphaFoldDB" id="A0AAN8B2N2"/>
<dbReference type="SUPFAM" id="SSF47473">
    <property type="entry name" value="EF-hand"/>
    <property type="match status" value="1"/>
</dbReference>
<sequence>MEDPQREGHVSTTSFLKILHSLGINMTQEQLEHLTVKFDIINNGCVSDHNFLRHFLLNLQPAGAKSAYDEIASSNCTGKKKSYP</sequence>
<reference evidence="1 2" key="1">
    <citation type="journal article" date="2023" name="Mol. Biol. Evol.">
        <title>Genomics of Secondarily Temperate Adaptation in the Only Non-Antarctic Icefish.</title>
        <authorList>
            <person name="Rivera-Colon A.G."/>
            <person name="Rayamajhi N."/>
            <person name="Minhas B.F."/>
            <person name="Madrigal G."/>
            <person name="Bilyk K.T."/>
            <person name="Yoon V."/>
            <person name="Hune M."/>
            <person name="Gregory S."/>
            <person name="Cheng C.H.C."/>
            <person name="Catchen J.M."/>
        </authorList>
    </citation>
    <scope>NUCLEOTIDE SEQUENCE [LARGE SCALE GENOMIC DNA]</scope>
    <source>
        <strain evidence="1">JC2023a</strain>
    </source>
</reference>
<dbReference type="InterPro" id="IPR052603">
    <property type="entry name" value="EFCB6"/>
</dbReference>
<gene>
    <name evidence="1" type="ORF">CesoFtcFv8_026110</name>
</gene>
<comment type="caution">
    <text evidence="1">The sequence shown here is derived from an EMBL/GenBank/DDBJ whole genome shotgun (WGS) entry which is preliminary data.</text>
</comment>
<dbReference type="GO" id="GO:0005654">
    <property type="term" value="C:nucleoplasm"/>
    <property type="evidence" value="ECO:0007669"/>
    <property type="project" value="TreeGrafter"/>
</dbReference>
<protein>
    <recommendedName>
        <fullName evidence="3">EF-hand domain-containing protein</fullName>
    </recommendedName>
</protein>
<evidence type="ECO:0008006" key="3">
    <source>
        <dbReference type="Google" id="ProtNLM"/>
    </source>
</evidence>
<accession>A0AAN8B2N2</accession>
<dbReference type="Proteomes" id="UP001335648">
    <property type="component" value="Unassembled WGS sequence"/>
</dbReference>
<keyword evidence="2" id="KW-1185">Reference proteome</keyword>
<organism evidence="1 2">
    <name type="scientific">Champsocephalus esox</name>
    <name type="common">pike icefish</name>
    <dbReference type="NCBI Taxonomy" id="159716"/>
    <lineage>
        <taxon>Eukaryota</taxon>
        <taxon>Metazoa</taxon>
        <taxon>Chordata</taxon>
        <taxon>Craniata</taxon>
        <taxon>Vertebrata</taxon>
        <taxon>Euteleostomi</taxon>
        <taxon>Actinopterygii</taxon>
        <taxon>Neopterygii</taxon>
        <taxon>Teleostei</taxon>
        <taxon>Neoteleostei</taxon>
        <taxon>Acanthomorphata</taxon>
        <taxon>Eupercaria</taxon>
        <taxon>Perciformes</taxon>
        <taxon>Notothenioidei</taxon>
        <taxon>Channichthyidae</taxon>
        <taxon>Champsocephalus</taxon>
    </lineage>
</organism>
<proteinExistence type="predicted"/>
<evidence type="ECO:0000313" key="1">
    <source>
        <dbReference type="EMBL" id="KAK5876794.1"/>
    </source>
</evidence>
<dbReference type="EMBL" id="JAULUE010002067">
    <property type="protein sequence ID" value="KAK5876794.1"/>
    <property type="molecule type" value="Genomic_DNA"/>
</dbReference>
<name>A0AAN8B2N2_9TELE</name>
<dbReference type="Gene3D" id="1.10.238.10">
    <property type="entry name" value="EF-hand"/>
    <property type="match status" value="1"/>
</dbReference>
<dbReference type="PANTHER" id="PTHR20875">
    <property type="entry name" value="EF-HAND CALCIUM-BINDING DOMAIN-CONTAINING PROTEIN 6-RELATED"/>
    <property type="match status" value="1"/>
</dbReference>